<dbReference type="InParanoid" id="A8NVZ9"/>
<proteinExistence type="predicted"/>
<dbReference type="EMBL" id="AACS02000004">
    <property type="protein sequence ID" value="EAU85007.2"/>
    <property type="molecule type" value="Genomic_DNA"/>
</dbReference>
<dbReference type="InterPro" id="IPR001810">
    <property type="entry name" value="F-box_dom"/>
</dbReference>
<dbReference type="OrthoDB" id="3066903at2759"/>
<name>A8NVZ9_COPC7</name>
<dbReference type="Gene3D" id="1.20.1280.50">
    <property type="match status" value="1"/>
</dbReference>
<evidence type="ECO:0000313" key="3">
    <source>
        <dbReference type="Proteomes" id="UP000001861"/>
    </source>
</evidence>
<dbReference type="SUPFAM" id="SSF81383">
    <property type="entry name" value="F-box domain"/>
    <property type="match status" value="1"/>
</dbReference>
<feature type="domain" description="F-box" evidence="1">
    <location>
        <begin position="46"/>
        <end position="103"/>
    </location>
</feature>
<dbReference type="InterPro" id="IPR036047">
    <property type="entry name" value="F-box-like_dom_sf"/>
</dbReference>
<dbReference type="KEGG" id="cci:CC1G_04103"/>
<comment type="caution">
    <text evidence="2">The sequence shown here is derived from an EMBL/GenBank/DDBJ whole genome shotgun (WGS) entry which is preliminary data.</text>
</comment>
<dbReference type="HOGENOM" id="CLU_486604_0_0_1"/>
<accession>A8NVZ9</accession>
<evidence type="ECO:0000313" key="2">
    <source>
        <dbReference type="EMBL" id="EAU85007.2"/>
    </source>
</evidence>
<protein>
    <recommendedName>
        <fullName evidence="1">F-box domain-containing protein</fullName>
    </recommendedName>
</protein>
<dbReference type="AlphaFoldDB" id="A8NVZ9"/>
<gene>
    <name evidence="2" type="ORF">CC1G_04103</name>
</gene>
<evidence type="ECO:0000259" key="1">
    <source>
        <dbReference type="Pfam" id="PF12937"/>
    </source>
</evidence>
<organism evidence="2 3">
    <name type="scientific">Coprinopsis cinerea (strain Okayama-7 / 130 / ATCC MYA-4618 / FGSC 9003)</name>
    <name type="common">Inky cap fungus</name>
    <name type="synonym">Hormographiella aspergillata</name>
    <dbReference type="NCBI Taxonomy" id="240176"/>
    <lineage>
        <taxon>Eukaryota</taxon>
        <taxon>Fungi</taxon>
        <taxon>Dikarya</taxon>
        <taxon>Basidiomycota</taxon>
        <taxon>Agaricomycotina</taxon>
        <taxon>Agaricomycetes</taxon>
        <taxon>Agaricomycetidae</taxon>
        <taxon>Agaricales</taxon>
        <taxon>Agaricineae</taxon>
        <taxon>Psathyrellaceae</taxon>
        <taxon>Coprinopsis</taxon>
    </lineage>
</organism>
<dbReference type="Proteomes" id="UP000001861">
    <property type="component" value="Unassembled WGS sequence"/>
</dbReference>
<dbReference type="Pfam" id="PF12937">
    <property type="entry name" value="F-box-like"/>
    <property type="match status" value="1"/>
</dbReference>
<keyword evidence="3" id="KW-1185">Reference proteome</keyword>
<reference evidence="2 3" key="1">
    <citation type="journal article" date="2010" name="Proc. Natl. Acad. Sci. U.S.A.">
        <title>Insights into evolution of multicellular fungi from the assembled chromosomes of the mushroom Coprinopsis cinerea (Coprinus cinereus).</title>
        <authorList>
            <person name="Stajich J.E."/>
            <person name="Wilke S.K."/>
            <person name="Ahren D."/>
            <person name="Au C.H."/>
            <person name="Birren B.W."/>
            <person name="Borodovsky M."/>
            <person name="Burns C."/>
            <person name="Canback B."/>
            <person name="Casselton L.A."/>
            <person name="Cheng C.K."/>
            <person name="Deng J."/>
            <person name="Dietrich F.S."/>
            <person name="Fargo D.C."/>
            <person name="Farman M.L."/>
            <person name="Gathman A.C."/>
            <person name="Goldberg J."/>
            <person name="Guigo R."/>
            <person name="Hoegger P.J."/>
            <person name="Hooker J.B."/>
            <person name="Huggins A."/>
            <person name="James T.Y."/>
            <person name="Kamada T."/>
            <person name="Kilaru S."/>
            <person name="Kodira C."/>
            <person name="Kues U."/>
            <person name="Kupfer D."/>
            <person name="Kwan H.S."/>
            <person name="Lomsadze A."/>
            <person name="Li W."/>
            <person name="Lilly W.W."/>
            <person name="Ma L.J."/>
            <person name="Mackey A.J."/>
            <person name="Manning G."/>
            <person name="Martin F."/>
            <person name="Muraguchi H."/>
            <person name="Natvig D.O."/>
            <person name="Palmerini H."/>
            <person name="Ramesh M.A."/>
            <person name="Rehmeyer C.J."/>
            <person name="Roe B.A."/>
            <person name="Shenoy N."/>
            <person name="Stanke M."/>
            <person name="Ter-Hovhannisyan V."/>
            <person name="Tunlid A."/>
            <person name="Velagapudi R."/>
            <person name="Vision T.J."/>
            <person name="Zeng Q."/>
            <person name="Zolan M.E."/>
            <person name="Pukkila P.J."/>
        </authorList>
    </citation>
    <scope>NUCLEOTIDE SEQUENCE [LARGE SCALE GENOMIC DNA]</scope>
    <source>
        <strain evidence="3">Okayama-7 / 130 / ATCC MYA-4618 / FGSC 9003</strain>
    </source>
</reference>
<sequence length="560" mass="64188">MNTVATPPSRLPESIPLNGLERFFKQRDRQPLVQASLGKAHQPVTIDDLPNEILFLIFLEAVDYDNRFDRDSVREADIMTVANISQVCARWRAVVLQHGALWSMVLVVEGNDNGWFKEVFGRIGTSAISIFSRRYRPPTDAMREITKENISRCEHLHLPVRWPADDHTEWSQYLLSQPAPLLKKCVIVNDFDAELPYKFETRFPNTLFHGHAPQLRSLTLINCSLPVPNQPDVFPRLDTLVVQYGPVADLSVLLDRKGIRHTISLLRSFPKLRSVTLDDALVDSIPLHQHPALWRIKPVEMKFLQSLSYTGDATVALALCNRILLPATTTVRLGLRFTDARMVKKDDFVNTMEGIIDLMMKHSRREQHLSITYTHRHWTVGLGGAESRIRFEVDLCTSGLWFMERPFARDADVGDTPMGWDDPFCWLIDYLSQAHELVIRGITSLSLTFQEVGYSFFHCRKLLRLMKDLDTLCVGGLSLGKLEQAAEVWQEDSTLFPLLRKLELRIRSLRRPTTLATIPAFVSRWEEVKQRFKSFTLVLPSIDKNLLVTRGGETFGWILY</sequence>
<dbReference type="VEuPathDB" id="FungiDB:CC1G_04103"/>
<dbReference type="GeneID" id="6013342"/>
<dbReference type="RefSeq" id="XP_001836790.2">
    <property type="nucleotide sequence ID" value="XM_001836738.2"/>
</dbReference>